<dbReference type="Proteomes" id="UP001224418">
    <property type="component" value="Unassembled WGS sequence"/>
</dbReference>
<evidence type="ECO:0000259" key="3">
    <source>
        <dbReference type="SMART" id="SM00909"/>
    </source>
</evidence>
<reference evidence="4 5" key="1">
    <citation type="submission" date="2023-07" db="EMBL/GenBank/DDBJ databases">
        <title>Genomic Encyclopedia of Type Strains, Phase IV (KMG-IV): sequencing the most valuable type-strain genomes for metagenomic binning, comparative biology and taxonomic classification.</title>
        <authorList>
            <person name="Goeker M."/>
        </authorList>
    </citation>
    <scope>NUCLEOTIDE SEQUENCE [LARGE SCALE GENOMIC DNA]</scope>
    <source>
        <strain evidence="4 5">DSM 1400</strain>
    </source>
</reference>
<dbReference type="RefSeq" id="WP_307355263.1">
    <property type="nucleotide sequence ID" value="NZ_BAAACJ010000012.1"/>
</dbReference>
<accession>A0ABU0JPY4</accession>
<keyword evidence="5" id="KW-1185">Reference proteome</keyword>
<evidence type="ECO:0000313" key="5">
    <source>
        <dbReference type="Proteomes" id="UP001224418"/>
    </source>
</evidence>
<keyword evidence="2" id="KW-0732">Signal</keyword>
<protein>
    <recommendedName>
        <fullName evidence="3">GerMN domain-containing protein</fullName>
    </recommendedName>
</protein>
<comment type="caution">
    <text evidence="4">The sequence shown here is derived from an EMBL/GenBank/DDBJ whole genome shotgun (WGS) entry which is preliminary data.</text>
</comment>
<feature type="chain" id="PRO_5045919814" description="GerMN domain-containing protein" evidence="2">
    <location>
        <begin position="24"/>
        <end position="216"/>
    </location>
</feature>
<gene>
    <name evidence="4" type="ORF">QOZ93_000892</name>
</gene>
<dbReference type="PROSITE" id="PS51257">
    <property type="entry name" value="PROKAR_LIPOPROTEIN"/>
    <property type="match status" value="1"/>
</dbReference>
<dbReference type="SMART" id="SM00909">
    <property type="entry name" value="Germane"/>
    <property type="match status" value="1"/>
</dbReference>
<evidence type="ECO:0000256" key="2">
    <source>
        <dbReference type="SAM" id="SignalP"/>
    </source>
</evidence>
<keyword evidence="1" id="KW-0175">Coiled coil</keyword>
<proteinExistence type="predicted"/>
<sequence>MNKKLKRLLGVILAMTFSFSLIACSNSNTGEKNKKEVKKVEAMSKENKEIKNDTNKEFEEKDAEKNLNKKEIEEKKNNQVNDKQYKLYFADEQCEKLVAEERIIDDATPKKVLEELLKGPKTKNLFPSINTDIKINTVTIKDNVATVDFDESVLGRIAGSTGESLAMYGISNTFILNKQLNVEKVAFTLNNKPMESLGGHVILEGPIGANESLIKK</sequence>
<dbReference type="EMBL" id="JAUSWN010000006">
    <property type="protein sequence ID" value="MDQ0479152.1"/>
    <property type="molecule type" value="Genomic_DNA"/>
</dbReference>
<name>A0ABU0JPY4_HATLI</name>
<feature type="domain" description="GerMN" evidence="3">
    <location>
        <begin position="109"/>
        <end position="198"/>
    </location>
</feature>
<dbReference type="Pfam" id="PF10646">
    <property type="entry name" value="Germane"/>
    <property type="match status" value="1"/>
</dbReference>
<organism evidence="4 5">
    <name type="scientific">Hathewaya limosa</name>
    <name type="common">Clostridium limosum</name>
    <dbReference type="NCBI Taxonomy" id="1536"/>
    <lineage>
        <taxon>Bacteria</taxon>
        <taxon>Bacillati</taxon>
        <taxon>Bacillota</taxon>
        <taxon>Clostridia</taxon>
        <taxon>Eubacteriales</taxon>
        <taxon>Clostridiaceae</taxon>
        <taxon>Hathewaya</taxon>
    </lineage>
</organism>
<feature type="coiled-coil region" evidence="1">
    <location>
        <begin position="33"/>
        <end position="78"/>
    </location>
</feature>
<dbReference type="InterPro" id="IPR019606">
    <property type="entry name" value="GerMN"/>
</dbReference>
<evidence type="ECO:0000313" key="4">
    <source>
        <dbReference type="EMBL" id="MDQ0479152.1"/>
    </source>
</evidence>
<feature type="signal peptide" evidence="2">
    <location>
        <begin position="1"/>
        <end position="23"/>
    </location>
</feature>
<evidence type="ECO:0000256" key="1">
    <source>
        <dbReference type="SAM" id="Coils"/>
    </source>
</evidence>